<dbReference type="GO" id="GO:0044206">
    <property type="term" value="P:UMP salvage"/>
    <property type="evidence" value="ECO:0007669"/>
    <property type="project" value="UniProtKB-UniRule"/>
</dbReference>
<comment type="pathway">
    <text evidence="2 16 17">Pyrimidine metabolism; UMP biosynthesis via salvage pathway; UMP from uridine: step 1/1.</text>
</comment>
<gene>
    <name evidence="16 20" type="primary">udk</name>
    <name evidence="19" type="ORF">DQL93_08930</name>
    <name evidence="20" type="ORF">LOB85_08130</name>
</gene>
<dbReference type="EMBL" id="CP031023">
    <property type="protein sequence ID" value="AZA16599.1"/>
    <property type="molecule type" value="Genomic_DNA"/>
</dbReference>
<evidence type="ECO:0000256" key="13">
    <source>
        <dbReference type="ARBA" id="ARBA00031452"/>
    </source>
</evidence>
<comment type="catalytic activity">
    <reaction evidence="14 17">
        <text>cytidine + ATP = CMP + ADP + H(+)</text>
        <dbReference type="Rhea" id="RHEA:24674"/>
        <dbReference type="ChEBI" id="CHEBI:15378"/>
        <dbReference type="ChEBI" id="CHEBI:17562"/>
        <dbReference type="ChEBI" id="CHEBI:30616"/>
        <dbReference type="ChEBI" id="CHEBI:60377"/>
        <dbReference type="ChEBI" id="CHEBI:456216"/>
        <dbReference type="EC" id="2.7.1.48"/>
    </reaction>
</comment>
<evidence type="ECO:0000256" key="9">
    <source>
        <dbReference type="ARBA" id="ARBA00022741"/>
    </source>
</evidence>
<evidence type="ECO:0000256" key="7">
    <source>
        <dbReference type="ARBA" id="ARBA00022490"/>
    </source>
</evidence>
<dbReference type="EC" id="2.7.1.48" evidence="5 16"/>
<comment type="catalytic activity">
    <reaction evidence="15 16 17">
        <text>uridine + ATP = UMP + ADP + H(+)</text>
        <dbReference type="Rhea" id="RHEA:16825"/>
        <dbReference type="ChEBI" id="CHEBI:15378"/>
        <dbReference type="ChEBI" id="CHEBI:16704"/>
        <dbReference type="ChEBI" id="CHEBI:30616"/>
        <dbReference type="ChEBI" id="CHEBI:57865"/>
        <dbReference type="ChEBI" id="CHEBI:456216"/>
        <dbReference type="EC" id="2.7.1.48"/>
    </reaction>
</comment>
<keyword evidence="10 16" id="KW-0418">Kinase</keyword>
<evidence type="ECO:0000256" key="16">
    <source>
        <dbReference type="HAMAP-Rule" id="MF_00551"/>
    </source>
</evidence>
<dbReference type="GO" id="GO:0044211">
    <property type="term" value="P:CTP salvage"/>
    <property type="evidence" value="ECO:0007669"/>
    <property type="project" value="UniProtKB-UniRule"/>
</dbReference>
<feature type="binding site" evidence="16">
    <location>
        <begin position="14"/>
        <end position="21"/>
    </location>
    <ligand>
        <name>ATP</name>
        <dbReference type="ChEBI" id="CHEBI:30616"/>
    </ligand>
</feature>
<organism evidence="19">
    <name type="scientific">Lactobacillus delbrueckii subsp. lactis</name>
    <dbReference type="NCBI Taxonomy" id="29397"/>
    <lineage>
        <taxon>Bacteria</taxon>
        <taxon>Bacillati</taxon>
        <taxon>Bacillota</taxon>
        <taxon>Bacilli</taxon>
        <taxon>Lactobacillales</taxon>
        <taxon>Lactobacillaceae</taxon>
        <taxon>Lactobacillus</taxon>
    </lineage>
</organism>
<evidence type="ECO:0000256" key="12">
    <source>
        <dbReference type="ARBA" id="ARBA00030641"/>
    </source>
</evidence>
<keyword evidence="8 16" id="KW-0808">Transferase</keyword>
<dbReference type="NCBIfam" id="TIGR00235">
    <property type="entry name" value="udk"/>
    <property type="match status" value="1"/>
</dbReference>
<dbReference type="Gene3D" id="3.40.50.300">
    <property type="entry name" value="P-loop containing nucleotide triphosphate hydrolases"/>
    <property type="match status" value="1"/>
</dbReference>
<dbReference type="Proteomes" id="UP001200334">
    <property type="component" value="Unassembled WGS sequence"/>
</dbReference>
<evidence type="ECO:0000256" key="4">
    <source>
        <dbReference type="ARBA" id="ARBA00005408"/>
    </source>
</evidence>
<evidence type="ECO:0000256" key="6">
    <source>
        <dbReference type="ARBA" id="ARBA00021478"/>
    </source>
</evidence>
<evidence type="ECO:0000313" key="19">
    <source>
        <dbReference type="EMBL" id="AZA16599.1"/>
    </source>
</evidence>
<dbReference type="GO" id="GO:0004849">
    <property type="term" value="F:uridine kinase activity"/>
    <property type="evidence" value="ECO:0007669"/>
    <property type="project" value="UniProtKB-UniRule"/>
</dbReference>
<comment type="similarity">
    <text evidence="4 16 17">Belongs to the uridine kinase family.</text>
</comment>
<protein>
    <recommendedName>
        <fullName evidence="6 16">Uridine kinase</fullName>
        <ecNumber evidence="5 16">2.7.1.48</ecNumber>
    </recommendedName>
    <alternativeName>
        <fullName evidence="12 16">Cytidine monophosphokinase</fullName>
    </alternativeName>
    <alternativeName>
        <fullName evidence="13 16">Uridine monophosphokinase</fullName>
    </alternativeName>
</protein>
<dbReference type="EMBL" id="JAJNUY010000042">
    <property type="protein sequence ID" value="MCD5564062.1"/>
    <property type="molecule type" value="Genomic_DNA"/>
</dbReference>
<dbReference type="GO" id="GO:0005737">
    <property type="term" value="C:cytoplasm"/>
    <property type="evidence" value="ECO:0007669"/>
    <property type="project" value="UniProtKB-SubCell"/>
</dbReference>
<evidence type="ECO:0000256" key="14">
    <source>
        <dbReference type="ARBA" id="ARBA00047436"/>
    </source>
</evidence>
<dbReference type="OrthoDB" id="9777642at2"/>
<dbReference type="GO" id="GO:0005524">
    <property type="term" value="F:ATP binding"/>
    <property type="evidence" value="ECO:0007669"/>
    <property type="project" value="UniProtKB-UniRule"/>
</dbReference>
<dbReference type="UniPathway" id="UPA00579">
    <property type="reaction ID" value="UER00640"/>
</dbReference>
<reference evidence="19" key="1">
    <citation type="submission" date="2018-07" db="EMBL/GenBank/DDBJ databases">
        <authorList>
            <person name="Somerville V."/>
        </authorList>
    </citation>
    <scope>NUCLEOTIDE SEQUENCE</scope>
    <source>
        <strain evidence="19">NWC_2_2</strain>
    </source>
</reference>
<dbReference type="SUPFAM" id="SSF52540">
    <property type="entry name" value="P-loop containing nucleoside triphosphate hydrolases"/>
    <property type="match status" value="1"/>
</dbReference>
<reference evidence="20 21" key="2">
    <citation type="submission" date="2021-12" db="EMBL/GenBank/DDBJ databases">
        <title>Antimicrobial susceptibility of Lactobacillus delbrueckii subsp. lactis obtained from milk products and other habitats.</title>
        <authorList>
            <person name="Shani N."/>
        </authorList>
    </citation>
    <scope>NUCLEOTIDE SEQUENCE [LARGE SCALE GENOMIC DNA]</scope>
    <source>
        <strain evidence="20 21">FAM 21755</strain>
    </source>
</reference>
<evidence type="ECO:0000256" key="1">
    <source>
        <dbReference type="ARBA" id="ARBA00004496"/>
    </source>
</evidence>
<comment type="subcellular location">
    <subcellularLocation>
        <location evidence="1 16 17">Cytoplasm</location>
    </subcellularLocation>
</comment>
<dbReference type="PRINTS" id="PR00988">
    <property type="entry name" value="URIDINKINASE"/>
</dbReference>
<dbReference type="UniPathway" id="UPA00574">
    <property type="reaction ID" value="UER00637"/>
</dbReference>
<evidence type="ECO:0000259" key="18">
    <source>
        <dbReference type="Pfam" id="PF00485"/>
    </source>
</evidence>
<dbReference type="RefSeq" id="WP_003617126.1">
    <property type="nucleotide sequence ID" value="NZ_BJLK01000002.1"/>
</dbReference>
<dbReference type="InterPro" id="IPR000764">
    <property type="entry name" value="Uridine_kinase-like"/>
</dbReference>
<dbReference type="InterPro" id="IPR006083">
    <property type="entry name" value="PRK/URK"/>
</dbReference>
<sequence>MSKKQHPIIIGIAGGSGSGKTTIAHELYDQFKNDRIRIITEDSYYKNHPEMSMAERNKINFDHPDAFDTELLISQLQDLLNGKAIEMPIYDFTTHLRSTETVHVEPADIIILEGILVLASEELRNLMDIKIFVDTDDDIRLIRRQHRDMAERGRSFDSIIDQYLATVKPSYHQFVEPSKRYANIIVPEGGANDVALDMLTTKVRDILRRNDLAEKEAE</sequence>
<accession>A0A061C8A7</accession>
<dbReference type="CDD" id="cd02023">
    <property type="entry name" value="UMPK"/>
    <property type="match status" value="1"/>
</dbReference>
<dbReference type="AlphaFoldDB" id="A0A061C8A7"/>
<evidence type="ECO:0000256" key="17">
    <source>
        <dbReference type="RuleBase" id="RU003825"/>
    </source>
</evidence>
<dbReference type="PANTHER" id="PTHR10285">
    <property type="entry name" value="URIDINE KINASE"/>
    <property type="match status" value="1"/>
</dbReference>
<proteinExistence type="inferred from homology"/>
<evidence type="ECO:0000313" key="20">
    <source>
        <dbReference type="EMBL" id="MCD5564062.1"/>
    </source>
</evidence>
<dbReference type="Pfam" id="PF00485">
    <property type="entry name" value="PRK"/>
    <property type="match status" value="1"/>
</dbReference>
<feature type="domain" description="Phosphoribulokinase/uridine kinase" evidence="18">
    <location>
        <begin position="9"/>
        <end position="195"/>
    </location>
</feature>
<evidence type="ECO:0000256" key="2">
    <source>
        <dbReference type="ARBA" id="ARBA00004690"/>
    </source>
</evidence>
<comment type="pathway">
    <text evidence="3 16 17">Pyrimidine metabolism; CTP biosynthesis via salvage pathway; CTP from cytidine: step 1/3.</text>
</comment>
<name>A0A061C8A7_LACDL</name>
<evidence type="ECO:0000256" key="10">
    <source>
        <dbReference type="ARBA" id="ARBA00022777"/>
    </source>
</evidence>
<keyword evidence="7 16" id="KW-0963">Cytoplasm</keyword>
<evidence type="ECO:0000256" key="11">
    <source>
        <dbReference type="ARBA" id="ARBA00022840"/>
    </source>
</evidence>
<keyword evidence="9 16" id="KW-0547">Nucleotide-binding</keyword>
<dbReference type="InterPro" id="IPR027417">
    <property type="entry name" value="P-loop_NTPase"/>
</dbReference>
<dbReference type="HAMAP" id="MF_00551">
    <property type="entry name" value="Uridine_kinase"/>
    <property type="match status" value="1"/>
</dbReference>
<evidence type="ECO:0000256" key="3">
    <source>
        <dbReference type="ARBA" id="ARBA00004784"/>
    </source>
</evidence>
<evidence type="ECO:0000256" key="8">
    <source>
        <dbReference type="ARBA" id="ARBA00022679"/>
    </source>
</evidence>
<evidence type="ECO:0000256" key="15">
    <source>
        <dbReference type="ARBA" id="ARBA00048909"/>
    </source>
</evidence>
<evidence type="ECO:0000256" key="5">
    <source>
        <dbReference type="ARBA" id="ARBA00012137"/>
    </source>
</evidence>
<dbReference type="InterPro" id="IPR026008">
    <property type="entry name" value="Uridine_kinase"/>
</dbReference>
<dbReference type="FunFam" id="3.40.50.300:FF:000339">
    <property type="entry name" value="Uridine kinase"/>
    <property type="match status" value="1"/>
</dbReference>
<dbReference type="NCBIfam" id="NF004018">
    <property type="entry name" value="PRK05480.1"/>
    <property type="match status" value="1"/>
</dbReference>
<keyword evidence="11 16" id="KW-0067">ATP-binding</keyword>
<evidence type="ECO:0000313" key="21">
    <source>
        <dbReference type="Proteomes" id="UP001200334"/>
    </source>
</evidence>